<sequence length="352" mass="40194">MKPTDQTLMKQMHISSEEIEYRKSLLSLTNKELMSLVQLGIMLEPLLDQVVIEFYQQQTSVVEIATLIGDVDTLSRLQRAQRQYVTELFSGSYDANYVNNRLRIGLVHKRIGVEPKLYLSAIYHLKTRLMSLVYEQLGDTEQFHEVSCTLEKLFMFDISLVVETYVWSLVSELKTSKEKIEQYANVLEDRAQQMEALSQTDALTGLLNVRHLNSILNATICAAEHALEPVTVVFIDINDFKVINDSFGHPRGDQILKIVADGIRFVARLDDHCFRCGGDEFCIIFPRCTELQATESFVPRLLQYIQQIEPSITLSIGIKQTDHVEGYLEAAALLHEADARMYQAKKKLKVKS</sequence>
<dbReference type="AlphaFoldDB" id="A0A150HK53"/>
<evidence type="ECO:0000313" key="7">
    <source>
        <dbReference type="Proteomes" id="UP000075680"/>
    </source>
</evidence>
<comment type="catalytic activity">
    <reaction evidence="4">
        <text>2 GTP = 3',3'-c-di-GMP + 2 diphosphate</text>
        <dbReference type="Rhea" id="RHEA:24898"/>
        <dbReference type="ChEBI" id="CHEBI:33019"/>
        <dbReference type="ChEBI" id="CHEBI:37565"/>
        <dbReference type="ChEBI" id="CHEBI:58805"/>
        <dbReference type="EC" id="2.7.7.65"/>
    </reaction>
</comment>
<dbReference type="PROSITE" id="PS50887">
    <property type="entry name" value="GGDEF"/>
    <property type="match status" value="1"/>
</dbReference>
<dbReference type="InterPro" id="IPR044398">
    <property type="entry name" value="Globin-sensor_dom"/>
</dbReference>
<dbReference type="SUPFAM" id="SSF46458">
    <property type="entry name" value="Globin-like"/>
    <property type="match status" value="1"/>
</dbReference>
<dbReference type="InterPro" id="IPR012292">
    <property type="entry name" value="Globin/Proto"/>
</dbReference>
<comment type="caution">
    <text evidence="6">The sequence shown here is derived from an EMBL/GenBank/DDBJ whole genome shotgun (WGS) entry which is preliminary data.</text>
</comment>
<protein>
    <recommendedName>
        <fullName evidence="2">Diguanylate cyclase DosC</fullName>
        <ecNumber evidence="1">2.7.7.65</ecNumber>
    </recommendedName>
    <alternativeName>
        <fullName evidence="3">Direct oxygen-sensing cyclase</fullName>
    </alternativeName>
</protein>
<keyword evidence="6" id="KW-0548">Nucleotidyltransferase</keyword>
<reference evidence="6 7" key="1">
    <citation type="journal article" date="2016" name="Sci. Rep.">
        <title>Genomic and phenotypic characterization of the species Acinetobacter venetianus.</title>
        <authorList>
            <person name="Fondi M."/>
            <person name="Maida I."/>
            <person name="Perrin E."/>
            <person name="Orlandini V."/>
            <person name="La Torre L."/>
            <person name="Bosi E."/>
            <person name="Negroni A."/>
            <person name="Zanaroli G."/>
            <person name="Fava F."/>
            <person name="Decorosi F."/>
            <person name="Giovannetti L."/>
            <person name="Viti C."/>
            <person name="Vaneechoutte M."/>
            <person name="Dijkshoorn L."/>
            <person name="Fani R."/>
        </authorList>
    </citation>
    <scope>NUCLEOTIDE SEQUENCE [LARGE SCALE GENOMIC DNA]</scope>
    <source>
        <strain evidence="6 7">LUH5627</strain>
    </source>
</reference>
<evidence type="ECO:0000256" key="1">
    <source>
        <dbReference type="ARBA" id="ARBA00012528"/>
    </source>
</evidence>
<dbReference type="SMART" id="SM00267">
    <property type="entry name" value="GGDEF"/>
    <property type="match status" value="1"/>
</dbReference>
<dbReference type="CDD" id="cd14758">
    <property type="entry name" value="GS_GGDEF_1"/>
    <property type="match status" value="1"/>
</dbReference>
<accession>A0A150HK53</accession>
<dbReference type="InterPro" id="IPR000160">
    <property type="entry name" value="GGDEF_dom"/>
</dbReference>
<dbReference type="RefSeq" id="WP_061519637.1">
    <property type="nucleotide sequence ID" value="NZ_JRUE01000233.1"/>
</dbReference>
<dbReference type="PANTHER" id="PTHR45138:SF9">
    <property type="entry name" value="DIGUANYLATE CYCLASE DGCM-RELATED"/>
    <property type="match status" value="1"/>
</dbReference>
<evidence type="ECO:0000256" key="3">
    <source>
        <dbReference type="ARBA" id="ARBA00029839"/>
    </source>
</evidence>
<name>A0A150HK53_9GAMM</name>
<organism evidence="6 7">
    <name type="scientific">Acinetobacter venetianus</name>
    <dbReference type="NCBI Taxonomy" id="52133"/>
    <lineage>
        <taxon>Bacteria</taxon>
        <taxon>Pseudomonadati</taxon>
        <taxon>Pseudomonadota</taxon>
        <taxon>Gammaproteobacteria</taxon>
        <taxon>Moraxellales</taxon>
        <taxon>Moraxellaceae</taxon>
        <taxon>Acinetobacter</taxon>
    </lineage>
</organism>
<dbReference type="InterPro" id="IPR050469">
    <property type="entry name" value="Diguanylate_Cyclase"/>
</dbReference>
<dbReference type="SUPFAM" id="SSF55073">
    <property type="entry name" value="Nucleotide cyclase"/>
    <property type="match status" value="1"/>
</dbReference>
<evidence type="ECO:0000259" key="5">
    <source>
        <dbReference type="PROSITE" id="PS50887"/>
    </source>
</evidence>
<gene>
    <name evidence="6" type="primary">dosC</name>
    <name evidence="6" type="ORF">AVENLUH5627_03110</name>
</gene>
<dbReference type="Gene3D" id="3.30.70.270">
    <property type="match status" value="1"/>
</dbReference>
<dbReference type="EC" id="2.7.7.65" evidence="1"/>
<dbReference type="Gene3D" id="1.10.490.10">
    <property type="entry name" value="Globins"/>
    <property type="match status" value="1"/>
</dbReference>
<evidence type="ECO:0000313" key="6">
    <source>
        <dbReference type="EMBL" id="KXZ64286.1"/>
    </source>
</evidence>
<keyword evidence="6" id="KW-0808">Transferase</keyword>
<dbReference type="PATRIC" id="fig|52133.18.peg.3189"/>
<dbReference type="Pfam" id="PF11563">
    <property type="entry name" value="Protoglobin"/>
    <property type="match status" value="1"/>
</dbReference>
<feature type="domain" description="GGDEF" evidence="5">
    <location>
        <begin position="228"/>
        <end position="352"/>
    </location>
</feature>
<evidence type="ECO:0000256" key="4">
    <source>
        <dbReference type="ARBA" id="ARBA00034247"/>
    </source>
</evidence>
<dbReference type="InterPro" id="IPR029787">
    <property type="entry name" value="Nucleotide_cyclase"/>
</dbReference>
<dbReference type="PANTHER" id="PTHR45138">
    <property type="entry name" value="REGULATORY COMPONENTS OF SENSORY TRANSDUCTION SYSTEM"/>
    <property type="match status" value="1"/>
</dbReference>
<dbReference type="NCBIfam" id="TIGR00254">
    <property type="entry name" value="GGDEF"/>
    <property type="match status" value="1"/>
</dbReference>
<dbReference type="CDD" id="cd01949">
    <property type="entry name" value="GGDEF"/>
    <property type="match status" value="1"/>
</dbReference>
<dbReference type="GO" id="GO:0052621">
    <property type="term" value="F:diguanylate cyclase activity"/>
    <property type="evidence" value="ECO:0007669"/>
    <property type="project" value="UniProtKB-EC"/>
</dbReference>
<proteinExistence type="predicted"/>
<dbReference type="InterPro" id="IPR043128">
    <property type="entry name" value="Rev_trsase/Diguanyl_cyclase"/>
</dbReference>
<dbReference type="InterPro" id="IPR009050">
    <property type="entry name" value="Globin-like_sf"/>
</dbReference>
<dbReference type="GO" id="GO:0019825">
    <property type="term" value="F:oxygen binding"/>
    <property type="evidence" value="ECO:0007669"/>
    <property type="project" value="InterPro"/>
</dbReference>
<dbReference type="EMBL" id="JRUE01000233">
    <property type="protein sequence ID" value="KXZ64286.1"/>
    <property type="molecule type" value="Genomic_DNA"/>
</dbReference>
<evidence type="ECO:0000256" key="2">
    <source>
        <dbReference type="ARBA" id="ARBA00015125"/>
    </source>
</evidence>
<dbReference type="Proteomes" id="UP000075680">
    <property type="component" value="Unassembled WGS sequence"/>
</dbReference>
<dbReference type="GO" id="GO:0020037">
    <property type="term" value="F:heme binding"/>
    <property type="evidence" value="ECO:0007669"/>
    <property type="project" value="InterPro"/>
</dbReference>
<dbReference type="Pfam" id="PF00990">
    <property type="entry name" value="GGDEF"/>
    <property type="match status" value="1"/>
</dbReference>